<keyword evidence="2" id="KW-0648">Protein biosynthesis</keyword>
<feature type="region of interest" description="Disordered" evidence="4">
    <location>
        <begin position="628"/>
        <end position="652"/>
    </location>
</feature>
<dbReference type="InterPro" id="IPR027417">
    <property type="entry name" value="P-loop_NTPase"/>
</dbReference>
<dbReference type="RefSeq" id="WP_345716016.1">
    <property type="nucleotide sequence ID" value="NZ_BAABFP010000004.1"/>
</dbReference>
<dbReference type="SUPFAM" id="SSF52540">
    <property type="entry name" value="P-loop containing nucleoside triphosphate hydrolases"/>
    <property type="match status" value="1"/>
</dbReference>
<evidence type="ECO:0000259" key="5">
    <source>
        <dbReference type="PROSITE" id="PS51722"/>
    </source>
</evidence>
<evidence type="ECO:0000256" key="2">
    <source>
        <dbReference type="ARBA" id="ARBA00022917"/>
    </source>
</evidence>
<dbReference type="Gene3D" id="3.40.50.300">
    <property type="entry name" value="P-loop containing nucleotide triphosphate hydrolases"/>
    <property type="match status" value="1"/>
</dbReference>
<name>A0ABW1JEF2_9ACTN</name>
<dbReference type="PRINTS" id="PR00315">
    <property type="entry name" value="ELONGATNFCT"/>
</dbReference>
<dbReference type="InterPro" id="IPR005517">
    <property type="entry name" value="Transl_elong_EFG/EF2_IV"/>
</dbReference>
<dbReference type="SUPFAM" id="SSF54980">
    <property type="entry name" value="EF-G C-terminal domain-like"/>
    <property type="match status" value="2"/>
</dbReference>
<dbReference type="InterPro" id="IPR000640">
    <property type="entry name" value="EFG_V-like"/>
</dbReference>
<dbReference type="SMART" id="SM00889">
    <property type="entry name" value="EFG_IV"/>
    <property type="match status" value="1"/>
</dbReference>
<dbReference type="InterPro" id="IPR031157">
    <property type="entry name" value="G_TR_CS"/>
</dbReference>
<dbReference type="Pfam" id="PF03764">
    <property type="entry name" value="EFG_IV"/>
    <property type="match status" value="1"/>
</dbReference>
<dbReference type="InterPro" id="IPR020568">
    <property type="entry name" value="Ribosomal_Su5_D2-typ_SF"/>
</dbReference>
<evidence type="ECO:0000256" key="4">
    <source>
        <dbReference type="SAM" id="MobiDB-lite"/>
    </source>
</evidence>
<keyword evidence="7" id="KW-1185">Reference proteome</keyword>
<dbReference type="Proteomes" id="UP001596189">
    <property type="component" value="Unassembled WGS sequence"/>
</dbReference>
<dbReference type="Pfam" id="PF14492">
    <property type="entry name" value="EFG_III"/>
    <property type="match status" value="1"/>
</dbReference>
<dbReference type="Gene3D" id="3.30.70.870">
    <property type="entry name" value="Elongation Factor G (Translational Gtpase), domain 3"/>
    <property type="match status" value="1"/>
</dbReference>
<dbReference type="SUPFAM" id="SSF50447">
    <property type="entry name" value="Translation proteins"/>
    <property type="match status" value="1"/>
</dbReference>
<sequence length="676" mass="73180">MRTLNLGIVAHVDAGKTSLTERLLYEVGVLDEPGSVLAGTTQTDTMVLERRRGITIRAAVASFVTRGVTVNLLDTPGHSDFIAEVERSLAVLDGAVLVVSAVEGVQAQTVVLFRALQRLRIPTVVFVNKIDRRGARPSHVVGQLRARLAPASVTLQDVVGAGTRAATVVARDPHAARWHDEVEEVVAARDDEVLDAATGGPQRITDDDLMARLVRQFREGAATPVLFGSAITGAGVDELLDALIRFLPVVDTDDSGEARGVVFKVERGSAAEKLVYVHLAGGTIRTRDHLDLGHGRPEKVTAITVFADGTHAVADCLRAGQIGRLRGLESARVGDRIGPAPAGVRPRHEFARPSLETVISAIDEADRIRLYQGLQQLAEQDPLIDVRQDDARGELSVSLYGEVQKEVLAGLLESEYDVRVEFRRSTPLCVEQVVGSGHCVEQLGWRSNPFLAGVGLRVDPAPVGSGVRFGLEVERGSMPAAFFTAVQDTVAATVEQGPHGWQILDCVVTMTHSGYWARQSLGHAAFTKSISSTAADFRYLSRLVLMTALQQAGTVVCEPLHRFELELPTESQQVALAVLPTHRAVPLATTSRHGGLLIEGTIPAAQVHDLHQQVPDLTRGEGNLTTSFDCYQPIAGRPPTRPRTDDDPTHRDAYLRTTARRVGRTWPPTRPNRNPW</sequence>
<evidence type="ECO:0000256" key="1">
    <source>
        <dbReference type="ARBA" id="ARBA00022741"/>
    </source>
</evidence>
<dbReference type="InterPro" id="IPR014721">
    <property type="entry name" value="Ribsml_uS5_D2-typ_fold_subgr"/>
</dbReference>
<dbReference type="InterPro" id="IPR000795">
    <property type="entry name" value="T_Tr_GTP-bd_dom"/>
</dbReference>
<dbReference type="PANTHER" id="PTHR43261:SF1">
    <property type="entry name" value="RIBOSOME-RELEASING FACTOR 2, MITOCHONDRIAL"/>
    <property type="match status" value="1"/>
</dbReference>
<keyword evidence="1" id="KW-0547">Nucleotide-binding</keyword>
<dbReference type="NCBIfam" id="TIGR00231">
    <property type="entry name" value="small_GTP"/>
    <property type="match status" value="1"/>
</dbReference>
<gene>
    <name evidence="6" type="ORF">ACFQDO_08710</name>
</gene>
<dbReference type="InterPro" id="IPR005225">
    <property type="entry name" value="Small_GTP-bd"/>
</dbReference>
<dbReference type="EMBL" id="JBHSRD010000003">
    <property type="protein sequence ID" value="MFC6007209.1"/>
    <property type="molecule type" value="Genomic_DNA"/>
</dbReference>
<dbReference type="Gene3D" id="2.40.30.10">
    <property type="entry name" value="Translation factors"/>
    <property type="match status" value="1"/>
</dbReference>
<feature type="domain" description="Tr-type G" evidence="5">
    <location>
        <begin position="1"/>
        <end position="252"/>
    </location>
</feature>
<evidence type="ECO:0000313" key="7">
    <source>
        <dbReference type="Proteomes" id="UP001596189"/>
    </source>
</evidence>
<dbReference type="Pfam" id="PF00679">
    <property type="entry name" value="EFG_C"/>
    <property type="match status" value="1"/>
</dbReference>
<protein>
    <submittedName>
        <fullName evidence="6">GTP-binding protein</fullName>
    </submittedName>
</protein>
<dbReference type="Gene3D" id="3.30.230.10">
    <property type="match status" value="1"/>
</dbReference>
<dbReference type="InterPro" id="IPR041095">
    <property type="entry name" value="EFG_II"/>
</dbReference>
<dbReference type="InterPro" id="IPR009000">
    <property type="entry name" value="Transl_B-barrel_sf"/>
</dbReference>
<reference evidence="7" key="1">
    <citation type="journal article" date="2019" name="Int. J. Syst. Evol. Microbiol.">
        <title>The Global Catalogue of Microorganisms (GCM) 10K type strain sequencing project: providing services to taxonomists for standard genome sequencing and annotation.</title>
        <authorList>
            <consortium name="The Broad Institute Genomics Platform"/>
            <consortium name="The Broad Institute Genome Sequencing Center for Infectious Disease"/>
            <person name="Wu L."/>
            <person name="Ma J."/>
        </authorList>
    </citation>
    <scope>NUCLEOTIDE SEQUENCE [LARGE SCALE GENOMIC DNA]</scope>
    <source>
        <strain evidence="7">KACC 14249</strain>
    </source>
</reference>
<feature type="compositionally biased region" description="Basic and acidic residues" evidence="4">
    <location>
        <begin position="642"/>
        <end position="652"/>
    </location>
</feature>
<evidence type="ECO:0000256" key="3">
    <source>
        <dbReference type="ARBA" id="ARBA00023134"/>
    </source>
</evidence>
<keyword evidence="3" id="KW-0342">GTP-binding</keyword>
<accession>A0ABW1JEF2</accession>
<dbReference type="PROSITE" id="PS51722">
    <property type="entry name" value="G_TR_2"/>
    <property type="match status" value="1"/>
</dbReference>
<evidence type="ECO:0000313" key="6">
    <source>
        <dbReference type="EMBL" id="MFC6007209.1"/>
    </source>
</evidence>
<comment type="caution">
    <text evidence="6">The sequence shown here is derived from an EMBL/GenBank/DDBJ whole genome shotgun (WGS) entry which is preliminary data.</text>
</comment>
<proteinExistence type="predicted"/>
<dbReference type="PROSITE" id="PS00301">
    <property type="entry name" value="G_TR_1"/>
    <property type="match status" value="1"/>
</dbReference>
<dbReference type="InterPro" id="IPR035647">
    <property type="entry name" value="EFG_III/V"/>
</dbReference>
<dbReference type="Pfam" id="PF00009">
    <property type="entry name" value="GTP_EFTU"/>
    <property type="match status" value="1"/>
</dbReference>
<dbReference type="SUPFAM" id="SSF54211">
    <property type="entry name" value="Ribosomal protein S5 domain 2-like"/>
    <property type="match status" value="1"/>
</dbReference>
<dbReference type="PANTHER" id="PTHR43261">
    <property type="entry name" value="TRANSLATION ELONGATION FACTOR G-RELATED"/>
    <property type="match status" value="1"/>
</dbReference>
<dbReference type="PRINTS" id="PR01037">
    <property type="entry name" value="TCRTETOQM"/>
</dbReference>
<organism evidence="6 7">
    <name type="scientific">Angustibacter luteus</name>
    <dbReference type="NCBI Taxonomy" id="658456"/>
    <lineage>
        <taxon>Bacteria</taxon>
        <taxon>Bacillati</taxon>
        <taxon>Actinomycetota</taxon>
        <taxon>Actinomycetes</taxon>
        <taxon>Kineosporiales</taxon>
        <taxon>Kineosporiaceae</taxon>
    </lineage>
</organism>